<dbReference type="Proteomes" id="UP001596288">
    <property type="component" value="Unassembled WGS sequence"/>
</dbReference>
<gene>
    <name evidence="3" type="ORF">ACFQAV_12420</name>
</gene>
<dbReference type="PANTHER" id="PTHR43329">
    <property type="entry name" value="EPOXIDE HYDROLASE"/>
    <property type="match status" value="1"/>
</dbReference>
<sequence length="284" mass="32351">MNKIIKTKLTINNLKFTIRESGEENKGSLIVFLHGFPESSLMWESTMLYFSDNGYRVVAPDQRGYSAGARPEGIENYSMDLLANDVVSLAQELGYEKFHLVAHDIGSLVGWTVAAKYPEKLLSWTSLSVPDWPAYVWALQNDPTQREKGAYVSRFQVPGESEKLISSNDYAILKKLWAGFDESEIASYLKLYSQEDMLTSVINWYRALFQIKNQVDYSVITTNTVLIWGNKDLAISRAGIERNASYMKGKYEMVELNASHWLTEFNNDEINELIYNNISGKDFG</sequence>
<dbReference type="RefSeq" id="WP_137610876.1">
    <property type="nucleotide sequence ID" value="NZ_BJDF01000005.1"/>
</dbReference>
<dbReference type="SUPFAM" id="SSF53474">
    <property type="entry name" value="alpha/beta-Hydrolases"/>
    <property type="match status" value="1"/>
</dbReference>
<evidence type="ECO:0000313" key="4">
    <source>
        <dbReference type="Proteomes" id="UP001596288"/>
    </source>
</evidence>
<dbReference type="PRINTS" id="PR00412">
    <property type="entry name" value="EPOXHYDRLASE"/>
</dbReference>
<keyword evidence="1 3" id="KW-0378">Hydrolase</keyword>
<dbReference type="GO" id="GO:0016787">
    <property type="term" value="F:hydrolase activity"/>
    <property type="evidence" value="ECO:0007669"/>
    <property type="project" value="UniProtKB-KW"/>
</dbReference>
<protein>
    <submittedName>
        <fullName evidence="3">Alpha/beta fold hydrolase</fullName>
    </submittedName>
</protein>
<dbReference type="InterPro" id="IPR000073">
    <property type="entry name" value="AB_hydrolase_1"/>
</dbReference>
<evidence type="ECO:0000259" key="2">
    <source>
        <dbReference type="Pfam" id="PF00561"/>
    </source>
</evidence>
<dbReference type="Gene3D" id="3.40.50.1820">
    <property type="entry name" value="alpha/beta hydrolase"/>
    <property type="match status" value="1"/>
</dbReference>
<evidence type="ECO:0000313" key="3">
    <source>
        <dbReference type="EMBL" id="MFC6177614.1"/>
    </source>
</evidence>
<organism evidence="3 4">
    <name type="scientific">Companilactobacillus huachuanensis</name>
    <dbReference type="NCBI Taxonomy" id="2559914"/>
    <lineage>
        <taxon>Bacteria</taxon>
        <taxon>Bacillati</taxon>
        <taxon>Bacillota</taxon>
        <taxon>Bacilli</taxon>
        <taxon>Lactobacillales</taxon>
        <taxon>Lactobacillaceae</taxon>
        <taxon>Companilactobacillus</taxon>
    </lineage>
</organism>
<dbReference type="Pfam" id="PF00561">
    <property type="entry name" value="Abhydrolase_1"/>
    <property type="match status" value="1"/>
</dbReference>
<reference evidence="4" key="1">
    <citation type="journal article" date="2019" name="Int. J. Syst. Evol. Microbiol.">
        <title>The Global Catalogue of Microorganisms (GCM) 10K type strain sequencing project: providing services to taxonomists for standard genome sequencing and annotation.</title>
        <authorList>
            <consortium name="The Broad Institute Genomics Platform"/>
            <consortium name="The Broad Institute Genome Sequencing Center for Infectious Disease"/>
            <person name="Wu L."/>
            <person name="Ma J."/>
        </authorList>
    </citation>
    <scope>NUCLEOTIDE SEQUENCE [LARGE SCALE GENOMIC DNA]</scope>
    <source>
        <strain evidence="4">CCM 8927</strain>
    </source>
</reference>
<dbReference type="EMBL" id="JBHSSF010000039">
    <property type="protein sequence ID" value="MFC6177614.1"/>
    <property type="molecule type" value="Genomic_DNA"/>
</dbReference>
<accession>A0ABW1RQB5</accession>
<comment type="caution">
    <text evidence="3">The sequence shown here is derived from an EMBL/GenBank/DDBJ whole genome shotgun (WGS) entry which is preliminary data.</text>
</comment>
<dbReference type="InterPro" id="IPR029058">
    <property type="entry name" value="AB_hydrolase_fold"/>
</dbReference>
<keyword evidence="4" id="KW-1185">Reference proteome</keyword>
<dbReference type="InterPro" id="IPR000639">
    <property type="entry name" value="Epox_hydrolase-like"/>
</dbReference>
<feature type="domain" description="AB hydrolase-1" evidence="2">
    <location>
        <begin position="29"/>
        <end position="263"/>
    </location>
</feature>
<evidence type="ECO:0000256" key="1">
    <source>
        <dbReference type="ARBA" id="ARBA00022801"/>
    </source>
</evidence>
<proteinExistence type="predicted"/>
<name>A0ABW1RQB5_9LACO</name>